<evidence type="ECO:0000313" key="1">
    <source>
        <dbReference type="EMBL" id="MDU0808292.1"/>
    </source>
</evidence>
<dbReference type="Proteomes" id="UP001249959">
    <property type="component" value="Unassembled WGS sequence"/>
</dbReference>
<reference evidence="1 2" key="1">
    <citation type="submission" date="2023-09" db="EMBL/GenBank/DDBJ databases">
        <title>Aquirufa genomes.</title>
        <authorList>
            <person name="Pitt A."/>
        </authorList>
    </citation>
    <scope>NUCLEOTIDE SEQUENCE [LARGE SCALE GENOMIC DNA]</scope>
    <source>
        <strain evidence="1 2">LEOWEIH-7C</strain>
    </source>
</reference>
<keyword evidence="2" id="KW-1185">Reference proteome</keyword>
<accession>A0ABU3TR12</accession>
<evidence type="ECO:0000313" key="2">
    <source>
        <dbReference type="Proteomes" id="UP001249959"/>
    </source>
</evidence>
<organism evidence="1 2">
    <name type="scientific">Aquirufa regiilacus</name>
    <dbReference type="NCBI Taxonomy" id="3024868"/>
    <lineage>
        <taxon>Bacteria</taxon>
        <taxon>Pseudomonadati</taxon>
        <taxon>Bacteroidota</taxon>
        <taxon>Cytophagia</taxon>
        <taxon>Cytophagales</taxon>
        <taxon>Flectobacillaceae</taxon>
        <taxon>Aquirufa</taxon>
    </lineage>
</organism>
<gene>
    <name evidence="1" type="ORF">PQG45_04500</name>
</gene>
<dbReference type="RefSeq" id="WP_315575403.1">
    <property type="nucleotide sequence ID" value="NZ_JARDXH010000002.1"/>
</dbReference>
<protein>
    <submittedName>
        <fullName evidence="1">Uncharacterized protein</fullName>
    </submittedName>
</protein>
<comment type="caution">
    <text evidence="1">The sequence shown here is derived from an EMBL/GenBank/DDBJ whole genome shotgun (WGS) entry which is preliminary data.</text>
</comment>
<dbReference type="EMBL" id="JAVNWW010000001">
    <property type="protein sequence ID" value="MDU0808292.1"/>
    <property type="molecule type" value="Genomic_DNA"/>
</dbReference>
<proteinExistence type="predicted"/>
<name>A0ABU3TR12_9BACT</name>
<sequence>MKSEVVASLANLSGLPKFEMRSIDWTLDFGRWTVDLSLFGKPNWIAKGKQKREASISYGLD</sequence>